<keyword evidence="2" id="KW-1185">Reference proteome</keyword>
<organism evidence="1 2">
    <name type="scientific">Dentiscutata erythropus</name>
    <dbReference type="NCBI Taxonomy" id="1348616"/>
    <lineage>
        <taxon>Eukaryota</taxon>
        <taxon>Fungi</taxon>
        <taxon>Fungi incertae sedis</taxon>
        <taxon>Mucoromycota</taxon>
        <taxon>Glomeromycotina</taxon>
        <taxon>Glomeromycetes</taxon>
        <taxon>Diversisporales</taxon>
        <taxon>Gigasporaceae</taxon>
        <taxon>Dentiscutata</taxon>
    </lineage>
</organism>
<name>A0A9N9IKF0_9GLOM</name>
<proteinExistence type="predicted"/>
<evidence type="ECO:0000313" key="2">
    <source>
        <dbReference type="Proteomes" id="UP000789405"/>
    </source>
</evidence>
<protein>
    <submittedName>
        <fullName evidence="1">262_t:CDS:1</fullName>
    </submittedName>
</protein>
<comment type="caution">
    <text evidence="1">The sequence shown here is derived from an EMBL/GenBank/DDBJ whole genome shotgun (WGS) entry which is preliminary data.</text>
</comment>
<sequence>MDEDLDSFTLSICRLGGENGSDFACAFLKVFLNKDSSKTPTFKEITYIRLLKKDLSNSCSATFGLLEELSQYDFLEEFKNFANSDNTELAKFPLIYEFTKFRIWSIIVHQQKLERLFNCYDIKVYPNMDTQLQESRIQLACSDSRVQDISQEIL</sequence>
<dbReference type="Proteomes" id="UP000789405">
    <property type="component" value="Unassembled WGS sequence"/>
</dbReference>
<gene>
    <name evidence="1" type="ORF">DERYTH_LOCUS15713</name>
</gene>
<dbReference type="OrthoDB" id="2438105at2759"/>
<evidence type="ECO:0000313" key="1">
    <source>
        <dbReference type="EMBL" id="CAG8737751.1"/>
    </source>
</evidence>
<accession>A0A9N9IKF0</accession>
<reference evidence="1" key="1">
    <citation type="submission" date="2021-06" db="EMBL/GenBank/DDBJ databases">
        <authorList>
            <person name="Kallberg Y."/>
            <person name="Tangrot J."/>
            <person name="Rosling A."/>
        </authorList>
    </citation>
    <scope>NUCLEOTIDE SEQUENCE</scope>
    <source>
        <strain evidence="1">MA453B</strain>
    </source>
</reference>
<dbReference type="AlphaFoldDB" id="A0A9N9IKF0"/>
<dbReference type="EMBL" id="CAJVPY010012978">
    <property type="protein sequence ID" value="CAG8737751.1"/>
    <property type="molecule type" value="Genomic_DNA"/>
</dbReference>